<dbReference type="Gene3D" id="3.40.960.10">
    <property type="entry name" value="VSR Endonuclease"/>
    <property type="match status" value="1"/>
</dbReference>
<feature type="region of interest" description="Disordered" evidence="7">
    <location>
        <begin position="1"/>
        <end position="58"/>
    </location>
</feature>
<evidence type="ECO:0000256" key="5">
    <source>
        <dbReference type="ARBA" id="ARBA00023204"/>
    </source>
</evidence>
<dbReference type="CDD" id="cd00221">
    <property type="entry name" value="Vsr"/>
    <property type="match status" value="1"/>
</dbReference>
<evidence type="ECO:0000313" key="9">
    <source>
        <dbReference type="Proteomes" id="UP000029066"/>
    </source>
</evidence>
<accession>A0A087D817</accession>
<dbReference type="RefSeq" id="WP_081890080.1">
    <property type="nucleotide sequence ID" value="NZ_JDUT01000008.1"/>
</dbReference>
<evidence type="ECO:0000256" key="1">
    <source>
        <dbReference type="ARBA" id="ARBA00022722"/>
    </source>
</evidence>
<keyword evidence="5" id="KW-0234">DNA repair</keyword>
<evidence type="ECO:0000256" key="2">
    <source>
        <dbReference type="ARBA" id="ARBA00022759"/>
    </source>
</evidence>
<comment type="similarity">
    <text evidence="6">Belongs to the Vsr family.</text>
</comment>
<gene>
    <name evidence="8" type="ORF">BISA_0954</name>
</gene>
<organism evidence="8 9">
    <name type="scientific">Bifidobacterium saguini DSM 23967</name>
    <dbReference type="NCBI Taxonomy" id="1437607"/>
    <lineage>
        <taxon>Bacteria</taxon>
        <taxon>Bacillati</taxon>
        <taxon>Actinomycetota</taxon>
        <taxon>Actinomycetes</taxon>
        <taxon>Bifidobacteriales</taxon>
        <taxon>Bifidobacteriaceae</taxon>
        <taxon>Bifidobacterium</taxon>
    </lineage>
</organism>
<dbReference type="STRING" id="1437607.BISA_0954"/>
<keyword evidence="2 8" id="KW-0255">Endonuclease</keyword>
<evidence type="ECO:0000256" key="3">
    <source>
        <dbReference type="ARBA" id="ARBA00022763"/>
    </source>
</evidence>
<keyword evidence="1" id="KW-0540">Nuclease</keyword>
<name>A0A087D817_9BIFI</name>
<feature type="compositionally biased region" description="Basic residues" evidence="7">
    <location>
        <begin position="33"/>
        <end position="44"/>
    </location>
</feature>
<feature type="compositionally biased region" description="Low complexity" evidence="7">
    <location>
        <begin position="15"/>
        <end position="28"/>
    </location>
</feature>
<dbReference type="AlphaFoldDB" id="A0A087D817"/>
<dbReference type="InterPro" id="IPR004603">
    <property type="entry name" value="DNA_mismatch_endonuc_vsr"/>
</dbReference>
<comment type="caution">
    <text evidence="8">The sequence shown here is derived from an EMBL/GenBank/DDBJ whole genome shotgun (WGS) entry which is preliminary data.</text>
</comment>
<dbReference type="EMBL" id="JGZN01000013">
    <property type="protein sequence ID" value="KFI91667.1"/>
    <property type="molecule type" value="Genomic_DNA"/>
</dbReference>
<protein>
    <submittedName>
        <fullName evidence="8">Putative endonuclease</fullName>
    </submittedName>
</protein>
<evidence type="ECO:0000256" key="6">
    <source>
        <dbReference type="ARBA" id="ARBA00029466"/>
    </source>
</evidence>
<dbReference type="GO" id="GO:0006298">
    <property type="term" value="P:mismatch repair"/>
    <property type="evidence" value="ECO:0007669"/>
    <property type="project" value="InterPro"/>
</dbReference>
<dbReference type="SUPFAM" id="SSF52980">
    <property type="entry name" value="Restriction endonuclease-like"/>
    <property type="match status" value="1"/>
</dbReference>
<evidence type="ECO:0000256" key="7">
    <source>
        <dbReference type="SAM" id="MobiDB-lite"/>
    </source>
</evidence>
<dbReference type="GO" id="GO:0016787">
    <property type="term" value="F:hydrolase activity"/>
    <property type="evidence" value="ECO:0007669"/>
    <property type="project" value="UniProtKB-KW"/>
</dbReference>
<dbReference type="OrthoDB" id="9801520at2"/>
<evidence type="ECO:0000256" key="4">
    <source>
        <dbReference type="ARBA" id="ARBA00022801"/>
    </source>
</evidence>
<dbReference type="InterPro" id="IPR011335">
    <property type="entry name" value="Restrct_endonuc-II-like"/>
</dbReference>
<reference evidence="8 9" key="1">
    <citation type="submission" date="2014-03" db="EMBL/GenBank/DDBJ databases">
        <title>Genomics of Bifidobacteria.</title>
        <authorList>
            <person name="Ventura M."/>
            <person name="Milani C."/>
            <person name="Lugli G.A."/>
        </authorList>
    </citation>
    <scope>NUCLEOTIDE SEQUENCE [LARGE SCALE GENOMIC DNA]</scope>
    <source>
        <strain evidence="8 9">DSM 23967</strain>
    </source>
</reference>
<proteinExistence type="inferred from homology"/>
<dbReference type="Pfam" id="PF03852">
    <property type="entry name" value="Vsr"/>
    <property type="match status" value="1"/>
</dbReference>
<keyword evidence="3" id="KW-0227">DNA damage</keyword>
<keyword evidence="4" id="KW-0378">Hydrolase</keyword>
<dbReference type="NCBIfam" id="TIGR00632">
    <property type="entry name" value="vsr"/>
    <property type="match status" value="1"/>
</dbReference>
<dbReference type="GO" id="GO:0004519">
    <property type="term" value="F:endonuclease activity"/>
    <property type="evidence" value="ECO:0007669"/>
    <property type="project" value="UniProtKB-KW"/>
</dbReference>
<dbReference type="Proteomes" id="UP000029066">
    <property type="component" value="Unassembled WGS sequence"/>
</dbReference>
<sequence length="198" mass="22515">MGTAGSNSEHKQYSDDASVASTATAAAALPRKSATHRKLRKPRKSTAPEKYARGTRSYTMSHIRGKDTSIEVLVRSYLFRRGLRFRKNDKRYPGHPDVVLPKYRTIVFVNGCFWHMHEGCTKHSMPKSNVEFWTAKLLRNRARDAAQHAELEAAGWRVIVVWECELAKATREERLGKLYEQIVGGNSTESNPKLLLMQ</sequence>
<evidence type="ECO:0000313" key="8">
    <source>
        <dbReference type="EMBL" id="KFI91667.1"/>
    </source>
</evidence>